<feature type="domain" description="HTH tetR-type" evidence="6">
    <location>
        <begin position="16"/>
        <end position="76"/>
    </location>
</feature>
<dbReference type="EMBL" id="JAJOMB010000022">
    <property type="protein sequence ID" value="MCD5315491.1"/>
    <property type="molecule type" value="Genomic_DNA"/>
</dbReference>
<keyword evidence="2 4" id="KW-0238">DNA-binding</keyword>
<keyword evidence="3" id="KW-0804">Transcription</keyword>
<evidence type="ECO:0000256" key="1">
    <source>
        <dbReference type="ARBA" id="ARBA00023015"/>
    </source>
</evidence>
<evidence type="ECO:0000259" key="6">
    <source>
        <dbReference type="PROSITE" id="PS50977"/>
    </source>
</evidence>
<gene>
    <name evidence="7" type="ORF">LR394_31800</name>
</gene>
<evidence type="ECO:0000313" key="7">
    <source>
        <dbReference type="EMBL" id="MCD5315491.1"/>
    </source>
</evidence>
<feature type="region of interest" description="Disordered" evidence="5">
    <location>
        <begin position="201"/>
        <end position="260"/>
    </location>
</feature>
<dbReference type="Pfam" id="PF00440">
    <property type="entry name" value="TetR_N"/>
    <property type="match status" value="1"/>
</dbReference>
<proteinExistence type="predicted"/>
<dbReference type="PROSITE" id="PS50977">
    <property type="entry name" value="HTH_TETR_2"/>
    <property type="match status" value="1"/>
</dbReference>
<dbReference type="FunFam" id="1.10.10.60:FF:000141">
    <property type="entry name" value="TetR family transcriptional regulator"/>
    <property type="match status" value="1"/>
</dbReference>
<evidence type="ECO:0000256" key="3">
    <source>
        <dbReference type="ARBA" id="ARBA00023163"/>
    </source>
</evidence>
<dbReference type="InterPro" id="IPR036271">
    <property type="entry name" value="Tet_transcr_reg_TetR-rel_C_sf"/>
</dbReference>
<dbReference type="SUPFAM" id="SSF48498">
    <property type="entry name" value="Tetracyclin repressor-like, C-terminal domain"/>
    <property type="match status" value="1"/>
</dbReference>
<protein>
    <submittedName>
        <fullName evidence="7">TetR/AcrR family transcriptional regulator</fullName>
    </submittedName>
</protein>
<sequence length="260" mass="28613">MSTPEVRSRGTRLPRTARRSQLLGAAREVFVAQGYHAAAMDEIAERAGVSKPVLYQHFPGKRELYLALIEQHSAEVVDLLRGAIENTPDNKLRVASALGAFFEFIDRENESFRLIFESDLTNDPDVRGRVEAVNEQCGRMIAEVIHEETGQPWRECELIGIGLSGMAHVAARNWLQKGRPMGREDAVRLLAGITWRGIGSIPLHEERPGEQPSGPEGAAEPADRSGSDRQSELSDDLANGPRPVADLTGLGESQEAIHRH</sequence>
<dbReference type="AlphaFoldDB" id="A0A9X1SX59"/>
<name>A0A9X1SX59_9ACTN</name>
<dbReference type="GO" id="GO:0000976">
    <property type="term" value="F:transcription cis-regulatory region binding"/>
    <property type="evidence" value="ECO:0007669"/>
    <property type="project" value="TreeGrafter"/>
</dbReference>
<dbReference type="GO" id="GO:0045892">
    <property type="term" value="P:negative regulation of DNA-templated transcription"/>
    <property type="evidence" value="ECO:0007669"/>
    <property type="project" value="UniProtKB-ARBA"/>
</dbReference>
<dbReference type="PANTHER" id="PTHR30055:SF160">
    <property type="entry name" value="TRANSCRIPTIONAL REGULATORY PROTEIN (PROBABLY ASNC-FAMILY)-RELATED"/>
    <property type="match status" value="1"/>
</dbReference>
<evidence type="ECO:0000256" key="5">
    <source>
        <dbReference type="SAM" id="MobiDB-lite"/>
    </source>
</evidence>
<dbReference type="InterPro" id="IPR001647">
    <property type="entry name" value="HTH_TetR"/>
</dbReference>
<feature type="DNA-binding region" description="H-T-H motif" evidence="4">
    <location>
        <begin position="39"/>
        <end position="58"/>
    </location>
</feature>
<dbReference type="Gene3D" id="1.10.357.10">
    <property type="entry name" value="Tetracycline Repressor, domain 2"/>
    <property type="match status" value="1"/>
</dbReference>
<feature type="compositionally biased region" description="Basic and acidic residues" evidence="5">
    <location>
        <begin position="221"/>
        <end position="232"/>
    </location>
</feature>
<accession>A0A9X1SX59</accession>
<evidence type="ECO:0000256" key="4">
    <source>
        <dbReference type="PROSITE-ProRule" id="PRU00335"/>
    </source>
</evidence>
<dbReference type="InterPro" id="IPR009057">
    <property type="entry name" value="Homeodomain-like_sf"/>
</dbReference>
<evidence type="ECO:0000256" key="2">
    <source>
        <dbReference type="ARBA" id="ARBA00023125"/>
    </source>
</evidence>
<dbReference type="InterPro" id="IPR050109">
    <property type="entry name" value="HTH-type_TetR-like_transc_reg"/>
</dbReference>
<dbReference type="PRINTS" id="PR00455">
    <property type="entry name" value="HTHTETR"/>
</dbReference>
<organism evidence="7 8">
    <name type="scientific">Kineosporia babensis</name>
    <dbReference type="NCBI Taxonomy" id="499548"/>
    <lineage>
        <taxon>Bacteria</taxon>
        <taxon>Bacillati</taxon>
        <taxon>Actinomycetota</taxon>
        <taxon>Actinomycetes</taxon>
        <taxon>Kineosporiales</taxon>
        <taxon>Kineosporiaceae</taxon>
        <taxon>Kineosporia</taxon>
    </lineage>
</organism>
<keyword evidence="1" id="KW-0805">Transcription regulation</keyword>
<dbReference type="SUPFAM" id="SSF46689">
    <property type="entry name" value="Homeodomain-like"/>
    <property type="match status" value="1"/>
</dbReference>
<dbReference type="GO" id="GO:0003700">
    <property type="term" value="F:DNA-binding transcription factor activity"/>
    <property type="evidence" value="ECO:0007669"/>
    <property type="project" value="TreeGrafter"/>
</dbReference>
<reference evidence="7" key="1">
    <citation type="submission" date="2021-11" db="EMBL/GenBank/DDBJ databases">
        <title>Streptomyces corallinus and Kineosporia corallina sp. nov., two new coral-derived marine actinobacteria.</title>
        <authorList>
            <person name="Buangrab K."/>
            <person name="Sutthacheep M."/>
            <person name="Yeemin T."/>
            <person name="Harunari E."/>
            <person name="Igarashi Y."/>
            <person name="Sripreechasak P."/>
            <person name="Kanchanasin P."/>
            <person name="Tanasupawat S."/>
            <person name="Phongsopitanun W."/>
        </authorList>
    </citation>
    <scope>NUCLEOTIDE SEQUENCE</scope>
    <source>
        <strain evidence="7">JCM 31032</strain>
    </source>
</reference>
<evidence type="ECO:0000313" key="8">
    <source>
        <dbReference type="Proteomes" id="UP001138997"/>
    </source>
</evidence>
<dbReference type="Proteomes" id="UP001138997">
    <property type="component" value="Unassembled WGS sequence"/>
</dbReference>
<dbReference type="PANTHER" id="PTHR30055">
    <property type="entry name" value="HTH-TYPE TRANSCRIPTIONAL REGULATOR RUTR"/>
    <property type="match status" value="1"/>
</dbReference>
<comment type="caution">
    <text evidence="7">The sequence shown here is derived from an EMBL/GenBank/DDBJ whole genome shotgun (WGS) entry which is preliminary data.</text>
</comment>
<keyword evidence="8" id="KW-1185">Reference proteome</keyword>